<comment type="catalytic activity">
    <reaction evidence="6">
        <text>O-phospho-L-tyrosyl-[protein] + H2O = L-tyrosyl-[protein] + phosphate</text>
        <dbReference type="Rhea" id="RHEA:10684"/>
        <dbReference type="Rhea" id="RHEA-COMP:10136"/>
        <dbReference type="Rhea" id="RHEA-COMP:20101"/>
        <dbReference type="ChEBI" id="CHEBI:15377"/>
        <dbReference type="ChEBI" id="CHEBI:43474"/>
        <dbReference type="ChEBI" id="CHEBI:46858"/>
        <dbReference type="ChEBI" id="CHEBI:61978"/>
        <dbReference type="EC" id="3.1.3.48"/>
    </reaction>
</comment>
<evidence type="ECO:0000256" key="3">
    <source>
        <dbReference type="ARBA" id="ARBA00022490"/>
    </source>
</evidence>
<organism evidence="9 10">
    <name type="scientific">Dissophora globulifera</name>
    <dbReference type="NCBI Taxonomy" id="979702"/>
    <lineage>
        <taxon>Eukaryota</taxon>
        <taxon>Fungi</taxon>
        <taxon>Fungi incertae sedis</taxon>
        <taxon>Mucoromycota</taxon>
        <taxon>Mortierellomycotina</taxon>
        <taxon>Mortierellomycetes</taxon>
        <taxon>Mortierellales</taxon>
        <taxon>Mortierellaceae</taxon>
        <taxon>Dissophora</taxon>
    </lineage>
</organism>
<comment type="subcellular location">
    <subcellularLocation>
        <location evidence="1">Cytoplasm</location>
    </subcellularLocation>
</comment>
<protein>
    <submittedName>
        <fullName evidence="9">Acyl carrier protein</fullName>
    </submittedName>
</protein>
<dbReference type="AlphaFoldDB" id="A0A9P6UQE6"/>
<evidence type="ECO:0000313" key="10">
    <source>
        <dbReference type="Proteomes" id="UP000738325"/>
    </source>
</evidence>
<evidence type="ECO:0000256" key="7">
    <source>
        <dbReference type="PIRSR" id="PIRSR617867-1"/>
    </source>
</evidence>
<dbReference type="GO" id="GO:0003993">
    <property type="term" value="F:acid phosphatase activity"/>
    <property type="evidence" value="ECO:0007669"/>
    <property type="project" value="InterPro"/>
</dbReference>
<keyword evidence="5" id="KW-0904">Protein phosphatase</keyword>
<dbReference type="SUPFAM" id="SSF52788">
    <property type="entry name" value="Phosphotyrosine protein phosphatases I"/>
    <property type="match status" value="1"/>
</dbReference>
<reference evidence="9" key="1">
    <citation type="journal article" date="2020" name="Fungal Divers.">
        <title>Resolving the Mortierellaceae phylogeny through synthesis of multi-gene phylogenetics and phylogenomics.</title>
        <authorList>
            <person name="Vandepol N."/>
            <person name="Liber J."/>
            <person name="Desiro A."/>
            <person name="Na H."/>
            <person name="Kennedy M."/>
            <person name="Barry K."/>
            <person name="Grigoriev I.V."/>
            <person name="Miller A.N."/>
            <person name="O'Donnell K."/>
            <person name="Stajich J.E."/>
            <person name="Bonito G."/>
        </authorList>
    </citation>
    <scope>NUCLEOTIDE SEQUENCE</scope>
    <source>
        <strain evidence="9">REB-010B</strain>
    </source>
</reference>
<dbReference type="OrthoDB" id="3388at2759"/>
<feature type="domain" description="Phosphotyrosine protein phosphatase I" evidence="8">
    <location>
        <begin position="28"/>
        <end position="175"/>
    </location>
</feature>
<keyword evidence="3" id="KW-0963">Cytoplasm</keyword>
<keyword evidence="4" id="KW-0378">Hydrolase</keyword>
<dbReference type="Gene3D" id="3.40.50.2300">
    <property type="match status" value="1"/>
</dbReference>
<keyword evidence="10" id="KW-1185">Reference proteome</keyword>
<evidence type="ECO:0000256" key="2">
    <source>
        <dbReference type="ARBA" id="ARBA00011063"/>
    </source>
</evidence>
<dbReference type="PANTHER" id="PTHR11717">
    <property type="entry name" value="LOW MOLECULAR WEIGHT PROTEIN TYROSINE PHOSPHATASE"/>
    <property type="match status" value="1"/>
</dbReference>
<evidence type="ECO:0000259" key="8">
    <source>
        <dbReference type="SMART" id="SM00226"/>
    </source>
</evidence>
<dbReference type="Pfam" id="PF01451">
    <property type="entry name" value="LMWPc"/>
    <property type="match status" value="1"/>
</dbReference>
<dbReference type="InterPro" id="IPR036196">
    <property type="entry name" value="Ptyr_pPase_sf"/>
</dbReference>
<evidence type="ECO:0000256" key="4">
    <source>
        <dbReference type="ARBA" id="ARBA00022801"/>
    </source>
</evidence>
<dbReference type="SMART" id="SM00226">
    <property type="entry name" value="LMWPc"/>
    <property type="match status" value="1"/>
</dbReference>
<evidence type="ECO:0000313" key="9">
    <source>
        <dbReference type="EMBL" id="KAG0316281.1"/>
    </source>
</evidence>
<evidence type="ECO:0000256" key="5">
    <source>
        <dbReference type="ARBA" id="ARBA00022912"/>
    </source>
</evidence>
<evidence type="ECO:0000256" key="6">
    <source>
        <dbReference type="ARBA" id="ARBA00051722"/>
    </source>
</evidence>
<name>A0A9P6UQE6_9FUNG</name>
<gene>
    <name evidence="9" type="primary">ACP1</name>
    <name evidence="9" type="ORF">BGZ99_006959</name>
</gene>
<feature type="active site" description="Nucleophile" evidence="7">
    <location>
        <position position="34"/>
    </location>
</feature>
<proteinExistence type="inferred from homology"/>
<dbReference type="GO" id="GO:0004726">
    <property type="term" value="F:non-membrane spanning protein tyrosine phosphatase activity"/>
    <property type="evidence" value="ECO:0007669"/>
    <property type="project" value="InterPro"/>
</dbReference>
<dbReference type="FunFam" id="3.40.50.2300:FF:000105">
    <property type="entry name" value="Low molecular weight phosphotyrosine protein"/>
    <property type="match status" value="1"/>
</dbReference>
<dbReference type="GO" id="GO:0005737">
    <property type="term" value="C:cytoplasm"/>
    <property type="evidence" value="ECO:0007669"/>
    <property type="project" value="UniProtKB-SubCell"/>
</dbReference>
<evidence type="ECO:0000256" key="1">
    <source>
        <dbReference type="ARBA" id="ARBA00004496"/>
    </source>
</evidence>
<dbReference type="InterPro" id="IPR017867">
    <property type="entry name" value="Tyr_phospatase_low_mol_wt"/>
</dbReference>
<dbReference type="PRINTS" id="PR00720">
    <property type="entry name" value="MAMMALPTPASE"/>
</dbReference>
<dbReference type="InterPro" id="IPR023485">
    <property type="entry name" value="Ptyr_pPase"/>
</dbReference>
<sequence length="179" mass="19934">MIPIPTTQSSLIESVLTPVMDATSTITTKVLFVCLGNICRSTMAEAVFNHAIEKRGIAAEFEVDSAGTASYHVGSSPDKRSAETCRKNGVPMNHRARQVCTEDFTKYHYILCMDEENLRDLKDMVPRGYTATIKMFGTYDPKGDRIIKDPYYGGQGGFDRNFAQCTRCTDAFLESIGYE</sequence>
<dbReference type="EMBL" id="JAAAIP010000488">
    <property type="protein sequence ID" value="KAG0316281.1"/>
    <property type="molecule type" value="Genomic_DNA"/>
</dbReference>
<dbReference type="CDD" id="cd16343">
    <property type="entry name" value="LMWPTP"/>
    <property type="match status" value="1"/>
</dbReference>
<feature type="active site" evidence="7">
    <location>
        <position position="40"/>
    </location>
</feature>
<dbReference type="PRINTS" id="PR00719">
    <property type="entry name" value="LMWPTPASE"/>
</dbReference>
<dbReference type="Proteomes" id="UP000738325">
    <property type="component" value="Unassembled WGS sequence"/>
</dbReference>
<accession>A0A9P6UQE6</accession>
<comment type="caution">
    <text evidence="9">The sequence shown here is derived from an EMBL/GenBank/DDBJ whole genome shotgun (WGS) entry which is preliminary data.</text>
</comment>
<dbReference type="PANTHER" id="PTHR11717:SF7">
    <property type="entry name" value="LOW MOLECULAR WEIGHT PHOSPHOTYROSINE PROTEIN PHOSPHATASE"/>
    <property type="match status" value="1"/>
</dbReference>
<feature type="active site" description="Proton donor" evidence="7">
    <location>
        <position position="149"/>
    </location>
</feature>
<comment type="similarity">
    <text evidence="2">Belongs to the low molecular weight phosphotyrosine protein phosphatase family.</text>
</comment>
<dbReference type="InterPro" id="IPR050438">
    <property type="entry name" value="LMW_PTPase"/>
</dbReference>
<dbReference type="InterPro" id="IPR002115">
    <property type="entry name" value="Tyr_Pase_low_mol_wt_mml"/>
</dbReference>